<keyword evidence="2" id="KW-1185">Reference proteome</keyword>
<sequence length="362" mass="41544">MAEVVLRPDLKTAGGEVSDIVVNGRFAGTLMLVYREGDRLSGAVQLETDHLDGREAEQVNLFVDRHIRDLAGALDIEDYEAVVTMGSYHHILSGDTWQRETEEPIHLYEDEPEVIWVSDDEDGLGDWDIYEPETFRMDDAEMGYADEDDNEEDPVFYELVPTRTAASQSEYHVYDEGREWVAELIIRETGGGLVADVHWMFDPGTEEMDTLADYIADELEDRVLDGFRLNHRYEGTILETADYAQEDLTDNADFTGSNAGQRTEQDYRVTLARDDQDMLTYEIYDRHKTHPIGTATVDISRKQLSGFIDFRDSSVQSVERERIAALIMQELDKEKNYNRISFTMLARNKPIDEVVFENEPFH</sequence>
<proteinExistence type="predicted"/>
<accession>A0ACC7PAQ9</accession>
<name>A0ACC7PAQ9_9BACL</name>
<protein>
    <submittedName>
        <fullName evidence="1">Uncharacterized protein</fullName>
    </submittedName>
</protein>
<dbReference type="Proteomes" id="UP001631969">
    <property type="component" value="Unassembled WGS sequence"/>
</dbReference>
<evidence type="ECO:0000313" key="1">
    <source>
        <dbReference type="EMBL" id="MFM9332462.1"/>
    </source>
</evidence>
<gene>
    <name evidence="1" type="ORF">ACI1P1_29620</name>
</gene>
<dbReference type="EMBL" id="JBJURJ010000031">
    <property type="protein sequence ID" value="MFM9332462.1"/>
    <property type="molecule type" value="Genomic_DNA"/>
</dbReference>
<evidence type="ECO:0000313" key="2">
    <source>
        <dbReference type="Proteomes" id="UP001631969"/>
    </source>
</evidence>
<comment type="caution">
    <text evidence="1">The sequence shown here is derived from an EMBL/GenBank/DDBJ whole genome shotgun (WGS) entry which is preliminary data.</text>
</comment>
<reference evidence="1" key="1">
    <citation type="submission" date="2024-12" db="EMBL/GenBank/DDBJ databases">
        <authorList>
            <person name="Wu N."/>
        </authorList>
    </citation>
    <scope>NUCLEOTIDE SEQUENCE</scope>
    <source>
        <strain evidence="1">P15</strain>
    </source>
</reference>
<organism evidence="1 2">
    <name type="scientific">Paenibacillus mesotrionivorans</name>
    <dbReference type="NCBI Taxonomy" id="3160968"/>
    <lineage>
        <taxon>Bacteria</taxon>
        <taxon>Bacillati</taxon>
        <taxon>Bacillota</taxon>
        <taxon>Bacilli</taxon>
        <taxon>Bacillales</taxon>
        <taxon>Paenibacillaceae</taxon>
        <taxon>Paenibacillus</taxon>
    </lineage>
</organism>